<organism evidence="4 5">
    <name type="scientific">Paremcibacter congregatus</name>
    <dbReference type="NCBI Taxonomy" id="2043170"/>
    <lineage>
        <taxon>Bacteria</taxon>
        <taxon>Pseudomonadati</taxon>
        <taxon>Pseudomonadota</taxon>
        <taxon>Alphaproteobacteria</taxon>
        <taxon>Emcibacterales</taxon>
        <taxon>Emcibacteraceae</taxon>
        <taxon>Paremcibacter</taxon>
    </lineage>
</organism>
<feature type="transmembrane region" description="Helical" evidence="3">
    <location>
        <begin position="56"/>
        <end position="78"/>
    </location>
</feature>
<dbReference type="InParanoid" id="A0A2G4YPJ4"/>
<comment type="caution">
    <text evidence="4">The sequence shown here is derived from an EMBL/GenBank/DDBJ whole genome shotgun (WGS) entry which is preliminary data.</text>
</comment>
<dbReference type="Proteomes" id="UP000229730">
    <property type="component" value="Unassembled WGS sequence"/>
</dbReference>
<evidence type="ECO:0000256" key="3">
    <source>
        <dbReference type="SAM" id="Phobius"/>
    </source>
</evidence>
<feature type="compositionally biased region" description="Low complexity" evidence="2">
    <location>
        <begin position="38"/>
        <end position="53"/>
    </location>
</feature>
<keyword evidence="3" id="KW-0472">Membrane</keyword>
<gene>
    <name evidence="4" type="ORF">CRD36_13530</name>
</gene>
<dbReference type="OrthoDB" id="8421723at2"/>
<keyword evidence="1" id="KW-0175">Coiled coil</keyword>
<dbReference type="AlphaFoldDB" id="A0A2G4YPJ4"/>
<evidence type="ECO:0000313" key="4">
    <source>
        <dbReference type="EMBL" id="PHZ84207.1"/>
    </source>
</evidence>
<feature type="compositionally biased region" description="Basic and acidic residues" evidence="2">
    <location>
        <begin position="27"/>
        <end position="37"/>
    </location>
</feature>
<evidence type="ECO:0000256" key="1">
    <source>
        <dbReference type="SAM" id="Coils"/>
    </source>
</evidence>
<proteinExistence type="predicted"/>
<dbReference type="EMBL" id="PDEM01000025">
    <property type="protein sequence ID" value="PHZ84207.1"/>
    <property type="molecule type" value="Genomic_DNA"/>
</dbReference>
<keyword evidence="3" id="KW-0812">Transmembrane</keyword>
<keyword evidence="3" id="KW-1133">Transmembrane helix</keyword>
<protein>
    <submittedName>
        <fullName evidence="4">Uncharacterized protein</fullName>
    </submittedName>
</protein>
<feature type="region of interest" description="Disordered" evidence="2">
    <location>
        <begin position="425"/>
        <end position="449"/>
    </location>
</feature>
<name>A0A2G4YPJ4_9PROT</name>
<feature type="coiled-coil region" evidence="1">
    <location>
        <begin position="100"/>
        <end position="141"/>
    </location>
</feature>
<evidence type="ECO:0000256" key="2">
    <source>
        <dbReference type="SAM" id="MobiDB-lite"/>
    </source>
</evidence>
<dbReference type="RefSeq" id="WP_099474132.1">
    <property type="nucleotide sequence ID" value="NZ_CP041025.1"/>
</dbReference>
<reference evidence="4 5" key="1">
    <citation type="submission" date="2017-10" db="EMBL/GenBank/DDBJ databases">
        <title>Frigbacter circumglobatus gen. nov. sp. nov., isolated from sediment cultured in situ.</title>
        <authorList>
            <person name="Zhao Z."/>
        </authorList>
    </citation>
    <scope>NUCLEOTIDE SEQUENCE [LARGE SCALE GENOMIC DNA]</scope>
    <source>
        <strain evidence="4 5">ZYL</strain>
    </source>
</reference>
<accession>A0A2G4YPJ4</accession>
<sequence>MTDNKTPSDTSEKQDKTAKQIMSERQAAQDKSAKDPAKPTTSQSPSQSSGKTKPNWSLRALMVLIIFLFGVGADLYFLPKISDRLPIVAQWIGSDHTPDVVHLRQDIQDLKNRLAQQTQALETLKNATAAQNSRLTALEQRPGGEDAAMAYPDILARVENLEKARLLADTPPQNTTEDKAQAARIDMLMGRMSQLESSFIPLSKGLADAQTARLERRELIEANATQNAKLTQLDSRLQHVENYAARDTSGALLAFRIGALRHQISSGQAFADELSDVSNLTEKGSFTFNSGLSDSLGWLSQHQDGIPSAASVTENFDALIPVLIRNADHHADDPWWKRAYHSVTGLIMIRKTTPEGAVSLDQQVSAIQKHLAHGALSEAVTLSRELPQNLQPLLVDWQSQAQTRLQAEQEIARLTRLAASYYLTDTPKDPATETPDVPTGQKLSEETSS</sequence>
<feature type="region of interest" description="Disordered" evidence="2">
    <location>
        <begin position="1"/>
        <end position="53"/>
    </location>
</feature>
<keyword evidence="5" id="KW-1185">Reference proteome</keyword>
<evidence type="ECO:0000313" key="5">
    <source>
        <dbReference type="Proteomes" id="UP000229730"/>
    </source>
</evidence>